<protein>
    <recommendedName>
        <fullName evidence="1">Carboxymuconolactone decarboxylase-like domain-containing protein</fullName>
    </recommendedName>
</protein>
<dbReference type="InterPro" id="IPR029032">
    <property type="entry name" value="AhpD-like"/>
</dbReference>
<proteinExistence type="predicted"/>
<name>A0A381PCW3_9ZZZZ</name>
<dbReference type="Pfam" id="PF02627">
    <property type="entry name" value="CMD"/>
    <property type="match status" value="1"/>
</dbReference>
<dbReference type="Gene3D" id="1.20.1290.10">
    <property type="entry name" value="AhpD-like"/>
    <property type="match status" value="1"/>
</dbReference>
<evidence type="ECO:0000313" key="2">
    <source>
        <dbReference type="EMBL" id="SUZ64831.1"/>
    </source>
</evidence>
<feature type="domain" description="Carboxymuconolactone decarboxylase-like" evidence="1">
    <location>
        <begin position="44"/>
        <end position="105"/>
    </location>
</feature>
<accession>A0A381PCW3</accession>
<dbReference type="AlphaFoldDB" id="A0A381PCW3"/>
<dbReference type="PANTHER" id="PTHR34846">
    <property type="entry name" value="4-CARBOXYMUCONOLACTONE DECARBOXYLASE FAMILY PROTEIN (AFU_ORTHOLOGUE AFUA_6G11590)"/>
    <property type="match status" value="1"/>
</dbReference>
<evidence type="ECO:0000259" key="1">
    <source>
        <dbReference type="Pfam" id="PF02627"/>
    </source>
</evidence>
<organism evidence="2">
    <name type="scientific">marine metagenome</name>
    <dbReference type="NCBI Taxonomy" id="408172"/>
    <lineage>
        <taxon>unclassified sequences</taxon>
        <taxon>metagenomes</taxon>
        <taxon>ecological metagenomes</taxon>
    </lineage>
</organism>
<dbReference type="GO" id="GO:0051920">
    <property type="term" value="F:peroxiredoxin activity"/>
    <property type="evidence" value="ECO:0007669"/>
    <property type="project" value="InterPro"/>
</dbReference>
<dbReference type="InterPro" id="IPR003779">
    <property type="entry name" value="CMD-like"/>
</dbReference>
<dbReference type="PANTHER" id="PTHR34846:SF5">
    <property type="entry name" value="CARBOXYMUCONOLACTONE DECARBOXYLASE-LIKE DOMAIN-CONTAINING PROTEIN"/>
    <property type="match status" value="1"/>
</dbReference>
<dbReference type="EMBL" id="UINC01000944">
    <property type="protein sequence ID" value="SUZ64831.1"/>
    <property type="molecule type" value="Genomic_DNA"/>
</dbReference>
<reference evidence="2" key="1">
    <citation type="submission" date="2018-05" db="EMBL/GenBank/DDBJ databases">
        <authorList>
            <person name="Lanie J.A."/>
            <person name="Ng W.-L."/>
            <person name="Kazmierczak K.M."/>
            <person name="Andrzejewski T.M."/>
            <person name="Davidsen T.M."/>
            <person name="Wayne K.J."/>
            <person name="Tettelin H."/>
            <person name="Glass J.I."/>
            <person name="Rusch D."/>
            <person name="Podicherti R."/>
            <person name="Tsui H.-C.T."/>
            <person name="Winkler M.E."/>
        </authorList>
    </citation>
    <scope>NUCLEOTIDE SEQUENCE</scope>
</reference>
<sequence length="182" mass="20676">MRLSEPRIAPVPESDWSQAQRDLMQPFVTGGRVFNVFGTLIHHPDLFRRWLVFANHVLGKSTIEVREREILILRTAKLVSAEYEWGQHVVIAREAGINDDEIRAIGSNGDGLGELEKLLCDAADELVRDQMLSADVWRKLAEHFDTRQVMDVVFTVGQYTMLAMALNTFGVQLDEGLPRFEP</sequence>
<dbReference type="SUPFAM" id="SSF69118">
    <property type="entry name" value="AhpD-like"/>
    <property type="match status" value="1"/>
</dbReference>
<gene>
    <name evidence="2" type="ORF">METZ01_LOCUS17685</name>
</gene>